<evidence type="ECO:0000313" key="2">
    <source>
        <dbReference type="EMBL" id="SCU66896.1"/>
    </source>
</evidence>
<reference evidence="2" key="1">
    <citation type="submission" date="2016-09" db="EMBL/GenBank/DDBJ databases">
        <authorList>
            <person name="Hebert L."/>
            <person name="Moumen B."/>
        </authorList>
    </citation>
    <scope>NUCLEOTIDE SEQUENCE [LARGE SCALE GENOMIC DNA]</scope>
    <source>
        <strain evidence="2">OVI</strain>
    </source>
</reference>
<feature type="compositionally biased region" description="Low complexity" evidence="1">
    <location>
        <begin position="1744"/>
        <end position="1766"/>
    </location>
</feature>
<feature type="region of interest" description="Disordered" evidence="1">
    <location>
        <begin position="423"/>
        <end position="462"/>
    </location>
</feature>
<feature type="compositionally biased region" description="Polar residues" evidence="1">
    <location>
        <begin position="1951"/>
        <end position="1960"/>
    </location>
</feature>
<dbReference type="RefSeq" id="XP_067078281.1">
    <property type="nucleotide sequence ID" value="XM_067222180.1"/>
</dbReference>
<sequence length="2068" mass="226261">MRPTSYLAHAAPSTTSSSAAAVATALGKTKTRLSPQQSSFTSLTPSHLRHGGPQAAEQLMRLGRVFVPVTYLPGSSGYQTAQTPGVSPTLRRSRRYEPYGSLLQMYMERGFTDLDALLFHPEAPSPMELLLSVLRHRTACLQLTQKALTATISRPRHTSSAGAASYTLQTVYHILKNHCPYLYDTASVRVLLCQALLCERLFSDAIELLQGMPDSWITPGLWQVVMEAAADGKVPHSPLLWKLLTLSPAKTPGEGRVVRTGQRVPEQLRRGMSARAAEVVSRSFVNRGESMDEAAKAHGVHQNSDTVTFSSFEVRPLSIVQITRGGNQLEWCHLSTSEVGYAEQHYRALRNLRGWGHGVLRLGRGDHLMEGVVYGLDAFLASRLMLRANVSFFGQASPLIALHILRRYIRTCHALRKTPARSSVVKGTGSDGTSELGTNSDWLKYHQPSSTSGSPGVSTSDTQASDIEDFIHPSPFLLFFKVVRETRDVLPGGGGTLASAGHSGTSGGVPTAGLPMIHWELVWRYFQTLNRECPNWHTIIPEKAGDLSQYVIDVLCRGADPWMTLNVARAVSSRHIVDGLDMSLWLLHRLDPSHHMEEARDVTRKVFRWLLTDVGVHLLPQLHHNLIPAARVLVRLGLQDELRQLYNGVLDNVYLFAEDFRAEFLHVMMDLVCPSCSSILSAQDVYAERVCSICLTIIPAKDAGSLPSFQLSSEHISRLREKRKVVRLSERKRLHESICCWSKRGENSRETAAGATNVGKHAASPVFPPLDASSVFKKEILSDTAPLLPGVPVAARNVLLLPGGGGADGAGSCVSEGGGPSASFDVYAAMEESSHRLQLQEAARRYALAQRGVVLPARHSAAFPSPVLSTSSVSTSSAHFSPEKQRQGFMIPSMCVDGPWTCVWCHEQNTGWGSRTQCGACGAETGPSALWRHFAYATSTGDIMEEVRARVANSAERPVDAVVAGYLLMVYRRTFLLRATPHDAERIEQLIQRLCQLHERVLAGYTYMRFVPARARSKGSTLFALAHLFGCTDAAYAGLTTQQLRRDEDTFFQTIFTPATCKVCFGQHAWKACPIITRDFSTTKRQSITMSPKEKQEAVLQQLRQAVEAAVQHGAESSRLVVGAYTAFVKSPYRELFSETHSRDVNRLSMLLSRYQQFRRAAFVLCHIPLHLRDDGAYMAMVPYFNVPVEDARELLRKRSPLGVADGTHPNFVQVAVTCCMCLDERHASFECPRLLKWIGEIEELSASQKNGSATSGALVDVVAAQELSKRLRAQVDGWTSAGPERLHAFYRFLLQRIDDFQKDPYDTLQTDGDEHGHRQVDSCVVGSPLNMLQLRRLDMDDPIVYAINKAISKLALAKQEKSAYRLYARSPVVFVSSGVTSTMLRMAGYSEKGIRTLSHNHVDGSGSSQTSLSSSLSASDESSTLGVSTEGARSAAVPMRNCCLLCFDSEHTYFDCPELIAQPTTAAKLEYVVVHVGGIRSVLDGVRAAAAYVYHTYNLGQLTSDLLRAHPSLVRSLLRLVRRCFACGLVGSGVRILRRLPVEMVPPISPYTDLWRAAGLGEEVVISRRAQLQALFAAEGLEPRIETPPARQTYSNRFVSALSHVLHDDLCRHCYQHGHSLATCSVFHAEVSFGRDYVAAYRMSMMSEQLDDDWRDAYLLKLVDFFLMHKVLMPYHIVGVTNALNAIAAMWSFRGEPGIAIRHLLNIPPAYRRRQAFAYILQAVGVPVDEAKRVLANVYFSPSELSSSNKPSGSSASASASASAGSGSGSGAESGSAVAQHLLMPKPAIRDVAMTAVFNQFPDALAALEGSEGRMEAIRRRNATQKITKGSKAEGGNMKTTSVGGAARMAESSLGEEPSVPSVSLSRRPVQSGDITTVRENFDPVLTELELAVGMKLGSRHVLFTSAVDILAAVVAPKETEGGSGKVQQPAVTTTVVVPPQAASPPPSENPASKLSPESTVAIPRSDACGHPHTREEPEIVTVFSGETAGGGGSGRGSHQRWGVGSDGLKPSSSPSNSPGGDHGKYSSSQHFQTQQHYTQKGRYHERQRRRQRERDVGNNGNHARKR</sequence>
<organism evidence="2 3">
    <name type="scientific">Trypanosoma equiperdum</name>
    <dbReference type="NCBI Taxonomy" id="5694"/>
    <lineage>
        <taxon>Eukaryota</taxon>
        <taxon>Discoba</taxon>
        <taxon>Euglenozoa</taxon>
        <taxon>Kinetoplastea</taxon>
        <taxon>Metakinetoplastina</taxon>
        <taxon>Trypanosomatida</taxon>
        <taxon>Trypanosomatidae</taxon>
        <taxon>Trypanosoma</taxon>
    </lineage>
</organism>
<dbReference type="GeneID" id="92381687"/>
<feature type="compositionally biased region" description="Low complexity" evidence="1">
    <location>
        <begin position="1405"/>
        <end position="1425"/>
    </location>
</feature>
<feature type="compositionally biased region" description="Basic residues" evidence="1">
    <location>
        <begin position="2041"/>
        <end position="2053"/>
    </location>
</feature>
<name>A0A1G4I568_TRYEQ</name>
<dbReference type="Proteomes" id="UP000195570">
    <property type="component" value="Unassembled WGS sequence"/>
</dbReference>
<feature type="compositionally biased region" description="Basic and acidic residues" evidence="1">
    <location>
        <begin position="1969"/>
        <end position="1979"/>
    </location>
</feature>
<protein>
    <submittedName>
        <fullName evidence="2">Uncharacterized protein</fullName>
    </submittedName>
</protein>
<feature type="compositionally biased region" description="Low complexity" evidence="1">
    <location>
        <begin position="2008"/>
        <end position="2021"/>
    </location>
</feature>
<feature type="compositionally biased region" description="Polar residues" evidence="1">
    <location>
        <begin position="2027"/>
        <end position="2040"/>
    </location>
</feature>
<dbReference type="VEuPathDB" id="TriTrypDB:TEOVI_000775300"/>
<evidence type="ECO:0000256" key="1">
    <source>
        <dbReference type="SAM" id="MobiDB-lite"/>
    </source>
</evidence>
<evidence type="ECO:0000313" key="3">
    <source>
        <dbReference type="Proteomes" id="UP000195570"/>
    </source>
</evidence>
<feature type="region of interest" description="Disordered" evidence="1">
    <location>
        <begin position="1939"/>
        <end position="2068"/>
    </location>
</feature>
<comment type="caution">
    <text evidence="2">The sequence shown here is derived from an EMBL/GenBank/DDBJ whole genome shotgun (WGS) entry which is preliminary data.</text>
</comment>
<keyword evidence="3" id="KW-1185">Reference proteome</keyword>
<proteinExistence type="predicted"/>
<feature type="region of interest" description="Disordered" evidence="1">
    <location>
        <begin position="1401"/>
        <end position="1425"/>
    </location>
</feature>
<accession>A0A1G4I568</accession>
<feature type="region of interest" description="Disordered" evidence="1">
    <location>
        <begin position="1744"/>
        <end position="1775"/>
    </location>
</feature>
<feature type="compositionally biased region" description="Low complexity" evidence="1">
    <location>
        <begin position="448"/>
        <end position="460"/>
    </location>
</feature>
<gene>
    <name evidence="2" type="ORF">TEOVI_000775300</name>
</gene>
<feature type="compositionally biased region" description="Polar residues" evidence="1">
    <location>
        <begin position="431"/>
        <end position="441"/>
    </location>
</feature>
<dbReference type="EMBL" id="CZPT02000640">
    <property type="protein sequence ID" value="SCU66896.1"/>
    <property type="molecule type" value="Genomic_DNA"/>
</dbReference>